<evidence type="ECO:0000313" key="2">
    <source>
        <dbReference type="EMBL" id="MPC18048.1"/>
    </source>
</evidence>
<feature type="signal peptide" evidence="1">
    <location>
        <begin position="1"/>
        <end position="24"/>
    </location>
</feature>
<evidence type="ECO:0000313" key="3">
    <source>
        <dbReference type="Proteomes" id="UP000324222"/>
    </source>
</evidence>
<keyword evidence="3" id="KW-1185">Reference proteome</keyword>
<organism evidence="2 3">
    <name type="scientific">Portunus trituberculatus</name>
    <name type="common">Swimming crab</name>
    <name type="synonym">Neptunus trituberculatus</name>
    <dbReference type="NCBI Taxonomy" id="210409"/>
    <lineage>
        <taxon>Eukaryota</taxon>
        <taxon>Metazoa</taxon>
        <taxon>Ecdysozoa</taxon>
        <taxon>Arthropoda</taxon>
        <taxon>Crustacea</taxon>
        <taxon>Multicrustacea</taxon>
        <taxon>Malacostraca</taxon>
        <taxon>Eumalacostraca</taxon>
        <taxon>Eucarida</taxon>
        <taxon>Decapoda</taxon>
        <taxon>Pleocyemata</taxon>
        <taxon>Brachyura</taxon>
        <taxon>Eubrachyura</taxon>
        <taxon>Portunoidea</taxon>
        <taxon>Portunidae</taxon>
        <taxon>Portuninae</taxon>
        <taxon>Portunus</taxon>
    </lineage>
</organism>
<protein>
    <recommendedName>
        <fullName evidence="4">Secreted protein</fullName>
    </recommendedName>
</protein>
<proteinExistence type="predicted"/>
<name>A0A5B7D9M9_PORTR</name>
<comment type="caution">
    <text evidence="2">The sequence shown here is derived from an EMBL/GenBank/DDBJ whole genome shotgun (WGS) entry which is preliminary data.</text>
</comment>
<keyword evidence="1" id="KW-0732">Signal</keyword>
<evidence type="ECO:0008006" key="4">
    <source>
        <dbReference type="Google" id="ProtNLM"/>
    </source>
</evidence>
<dbReference type="Proteomes" id="UP000324222">
    <property type="component" value="Unassembled WGS sequence"/>
</dbReference>
<accession>A0A5B7D9M9</accession>
<dbReference type="AlphaFoldDB" id="A0A5B7D9M9"/>
<reference evidence="2 3" key="1">
    <citation type="submission" date="2019-05" db="EMBL/GenBank/DDBJ databases">
        <title>Another draft genome of Portunus trituberculatus and its Hox gene families provides insights of decapod evolution.</title>
        <authorList>
            <person name="Jeong J.-H."/>
            <person name="Song I."/>
            <person name="Kim S."/>
            <person name="Choi T."/>
            <person name="Kim D."/>
            <person name="Ryu S."/>
            <person name="Kim W."/>
        </authorList>
    </citation>
    <scope>NUCLEOTIDE SEQUENCE [LARGE SCALE GENOMIC DNA]</scope>
    <source>
        <tissue evidence="2">Muscle</tissue>
    </source>
</reference>
<sequence length="118" mass="12844">MLATTLLCLTFHILLGNLGGWVEAECLSRRHHLGPVDSQVDFPILGGDLKRVCGGNVAQKRSAYSSSRSWSVARPAFLRALISSLSSHAPRTNSSAWGKECQCDNFKKAVRMVTQTLG</sequence>
<dbReference type="EMBL" id="VSRR010000643">
    <property type="protein sequence ID" value="MPC18048.1"/>
    <property type="molecule type" value="Genomic_DNA"/>
</dbReference>
<feature type="chain" id="PRO_5022905471" description="Secreted protein" evidence="1">
    <location>
        <begin position="25"/>
        <end position="118"/>
    </location>
</feature>
<evidence type="ECO:0000256" key="1">
    <source>
        <dbReference type="SAM" id="SignalP"/>
    </source>
</evidence>
<gene>
    <name evidence="2" type="ORF">E2C01_010921</name>
</gene>